<evidence type="ECO:0000256" key="12">
    <source>
        <dbReference type="ARBA" id="ARBA00023122"/>
    </source>
</evidence>
<evidence type="ECO:0000256" key="11">
    <source>
        <dbReference type="ARBA" id="ARBA00023049"/>
    </source>
</evidence>
<feature type="binding site" evidence="16">
    <location>
        <position position="63"/>
    </location>
    <ligand>
        <name>Zn(2+)</name>
        <dbReference type="ChEBI" id="CHEBI:29105"/>
        <note>catalytic</note>
    </ligand>
</feature>
<dbReference type="PIRSF" id="PIRSF006404">
    <property type="entry name" value="UCP006404_Pept_M50_CBS"/>
    <property type="match status" value="1"/>
</dbReference>
<evidence type="ECO:0000313" key="20">
    <source>
        <dbReference type="Proteomes" id="UP000092584"/>
    </source>
</evidence>
<evidence type="ECO:0000256" key="6">
    <source>
        <dbReference type="ARBA" id="ARBA00022723"/>
    </source>
</evidence>
<dbReference type="Proteomes" id="UP000092584">
    <property type="component" value="Unassembled WGS sequence"/>
</dbReference>
<feature type="active site" evidence="15">
    <location>
        <position position="60"/>
    </location>
</feature>
<dbReference type="GO" id="GO:0008237">
    <property type="term" value="F:metallopeptidase activity"/>
    <property type="evidence" value="ECO:0007669"/>
    <property type="project" value="UniProtKB-UniRule"/>
</dbReference>
<evidence type="ECO:0000256" key="2">
    <source>
        <dbReference type="ARBA" id="ARBA00007931"/>
    </source>
</evidence>
<dbReference type="CDD" id="cd06164">
    <property type="entry name" value="S2P-M50_SpoIVFB_CBS"/>
    <property type="match status" value="1"/>
</dbReference>
<sequence>MKANLNLGSVAGIKIKVHWTFFLLIIWIVFDQIKRGGNTESILYNVAFIFTVFLCVVLHELGHAFMAKRFKINTKKITLLPIGGIASLEKIPESPKQEFLISIAGPLVNLLIATLLYFTIPINDILNQNLNDSLQFLARFNLRNFLFYVFIVNIGLVLFNLIPAFPMDGGRVLRAILAMKMNRVKATQIAVNIGQFFAAVFLLLGLLYNPILIFIALFIFLGAYGENQIVNHLSILKGHKVQEAMMTDITTFNPNDTVSKVLKTIISGTENNFVVLKEAVIIGILYHKDIIENSNKKNWLVKDIMTTTFKVLQDKDDLKKVYELVYSESNSFFPVVKQDQFVGVIDYVNLNEYLLIQAKLSH</sequence>
<reference evidence="20" key="1">
    <citation type="submission" date="2016-02" db="EMBL/GenBank/DDBJ databases">
        <authorList>
            <person name="Shin S.-K."/>
            <person name="Yi H."/>
            <person name="Kim E."/>
        </authorList>
    </citation>
    <scope>NUCLEOTIDE SEQUENCE [LARGE SCALE GENOMIC DNA]</scope>
    <source>
        <strain evidence="20">LPB0003</strain>
    </source>
</reference>
<feature type="domain" description="CBS" evidence="17">
    <location>
        <begin position="241"/>
        <end position="293"/>
    </location>
</feature>
<evidence type="ECO:0000256" key="1">
    <source>
        <dbReference type="ARBA" id="ARBA00004651"/>
    </source>
</evidence>
<name>A0A1B8TXS0_9FLAO</name>
<gene>
    <name evidence="19" type="ORF">LPB3_07640</name>
</gene>
<dbReference type="GO" id="GO:0006508">
    <property type="term" value="P:proteolysis"/>
    <property type="evidence" value="ECO:0007669"/>
    <property type="project" value="UniProtKB-KW"/>
</dbReference>
<keyword evidence="5 14" id="KW-0812">Transmembrane</keyword>
<evidence type="ECO:0000256" key="10">
    <source>
        <dbReference type="ARBA" id="ARBA00022989"/>
    </source>
</evidence>
<dbReference type="InterPro" id="IPR008915">
    <property type="entry name" value="Peptidase_M50"/>
</dbReference>
<dbReference type="Gene3D" id="3.10.580.10">
    <property type="entry name" value="CBS-domain"/>
    <property type="match status" value="1"/>
</dbReference>
<feature type="domain" description="Peptidase M50" evidence="18">
    <location>
        <begin position="47"/>
        <end position="199"/>
    </location>
</feature>
<dbReference type="SUPFAM" id="SSF54631">
    <property type="entry name" value="CBS-domain pair"/>
    <property type="match status" value="1"/>
</dbReference>
<dbReference type="InterPro" id="IPR046342">
    <property type="entry name" value="CBS_dom_sf"/>
</dbReference>
<evidence type="ECO:0000256" key="9">
    <source>
        <dbReference type="ARBA" id="ARBA00022833"/>
    </source>
</evidence>
<dbReference type="OrthoDB" id="9800627at2"/>
<comment type="similarity">
    <text evidence="2 14">Belongs to the peptidase M50B family.</text>
</comment>
<dbReference type="InterPro" id="IPR000644">
    <property type="entry name" value="CBS_dom"/>
</dbReference>
<comment type="caution">
    <text evidence="19">The sequence shown here is derived from an EMBL/GenBank/DDBJ whole genome shotgun (WGS) entry which is preliminary data.</text>
</comment>
<keyword evidence="13 14" id="KW-0472">Membrane</keyword>
<feature type="binding site" evidence="16">
    <location>
        <position position="59"/>
    </location>
    <ligand>
        <name>Zn(2+)</name>
        <dbReference type="ChEBI" id="CHEBI:29105"/>
        <note>catalytic</note>
    </ligand>
</feature>
<evidence type="ECO:0000259" key="17">
    <source>
        <dbReference type="Pfam" id="PF00571"/>
    </source>
</evidence>
<feature type="binding site" evidence="16">
    <location>
        <position position="168"/>
    </location>
    <ligand>
        <name>Zn(2+)</name>
        <dbReference type="ChEBI" id="CHEBI:29105"/>
        <note>catalytic</note>
    </ligand>
</feature>
<evidence type="ECO:0000256" key="4">
    <source>
        <dbReference type="ARBA" id="ARBA00022670"/>
    </source>
</evidence>
<keyword evidence="10 14" id="KW-1133">Transmembrane helix</keyword>
<protein>
    <recommendedName>
        <fullName evidence="14">Zinc metalloprotease</fullName>
    </recommendedName>
</protein>
<accession>A0A1B8TXS0</accession>
<evidence type="ECO:0000256" key="7">
    <source>
        <dbReference type="ARBA" id="ARBA00022737"/>
    </source>
</evidence>
<keyword evidence="11 14" id="KW-0482">Metalloprotease</keyword>
<feature type="transmembrane region" description="Helical" evidence="14">
    <location>
        <begin position="42"/>
        <end position="61"/>
    </location>
</feature>
<evidence type="ECO:0000256" key="16">
    <source>
        <dbReference type="PIRSR" id="PIRSR006404-2"/>
    </source>
</evidence>
<dbReference type="KEGG" id="pob:LPB03_04855"/>
<evidence type="ECO:0000256" key="8">
    <source>
        <dbReference type="ARBA" id="ARBA00022801"/>
    </source>
</evidence>
<dbReference type="AlphaFoldDB" id="A0A1B8TXS0"/>
<proteinExistence type="inferred from homology"/>
<keyword evidence="7" id="KW-0677">Repeat</keyword>
<evidence type="ECO:0000256" key="13">
    <source>
        <dbReference type="ARBA" id="ARBA00023136"/>
    </source>
</evidence>
<evidence type="ECO:0000256" key="14">
    <source>
        <dbReference type="PIRNR" id="PIRNR006404"/>
    </source>
</evidence>
<dbReference type="GO" id="GO:0046872">
    <property type="term" value="F:metal ion binding"/>
    <property type="evidence" value="ECO:0007669"/>
    <property type="project" value="UniProtKB-UniRule"/>
</dbReference>
<keyword evidence="9 14" id="KW-0862">Zinc</keyword>
<evidence type="ECO:0000256" key="5">
    <source>
        <dbReference type="ARBA" id="ARBA00022692"/>
    </source>
</evidence>
<comment type="cofactor">
    <cofactor evidence="14 16">
        <name>Zn(2+)</name>
        <dbReference type="ChEBI" id="CHEBI:29105"/>
    </cofactor>
    <text evidence="14 16">Binds 1 zinc ion per subunit.</text>
</comment>
<dbReference type="InterPro" id="IPR016483">
    <property type="entry name" value="UCP006404_Pept_M50_CBS"/>
</dbReference>
<feature type="transmembrane region" description="Helical" evidence="14">
    <location>
        <begin position="145"/>
        <end position="165"/>
    </location>
</feature>
<feature type="transmembrane region" description="Helical" evidence="14">
    <location>
        <begin position="186"/>
        <end position="205"/>
    </location>
</feature>
<keyword evidence="8 14" id="KW-0378">Hydrolase</keyword>
<evidence type="ECO:0000259" key="18">
    <source>
        <dbReference type="Pfam" id="PF02163"/>
    </source>
</evidence>
<dbReference type="EMBL" id="LSFM01000022">
    <property type="protein sequence ID" value="OBY64255.1"/>
    <property type="molecule type" value="Genomic_DNA"/>
</dbReference>
<feature type="transmembrane region" description="Helical" evidence="14">
    <location>
        <begin position="99"/>
        <end position="120"/>
    </location>
</feature>
<dbReference type="RefSeq" id="WP_065319004.1">
    <property type="nucleotide sequence ID" value="NZ_CP017477.1"/>
</dbReference>
<keyword evidence="20" id="KW-1185">Reference proteome</keyword>
<feature type="transmembrane region" description="Helical" evidence="14">
    <location>
        <begin position="12"/>
        <end position="30"/>
    </location>
</feature>
<feature type="domain" description="CBS" evidence="17">
    <location>
        <begin position="301"/>
        <end position="353"/>
    </location>
</feature>
<dbReference type="PANTHER" id="PTHR39188:SF3">
    <property type="entry name" value="STAGE IV SPORULATION PROTEIN FB"/>
    <property type="match status" value="1"/>
</dbReference>
<comment type="subcellular location">
    <subcellularLocation>
        <location evidence="1 14">Cell membrane</location>
        <topology evidence="1 14">Multi-pass membrane protein</topology>
    </subcellularLocation>
</comment>
<keyword evidence="4 14" id="KW-0645">Protease</keyword>
<dbReference type="Pfam" id="PF00571">
    <property type="entry name" value="CBS"/>
    <property type="match status" value="2"/>
</dbReference>
<dbReference type="PANTHER" id="PTHR39188">
    <property type="entry name" value="MEMBRANE-ASSOCIATED ZINC METALLOPROTEASE M50B"/>
    <property type="match status" value="1"/>
</dbReference>
<evidence type="ECO:0000313" key="19">
    <source>
        <dbReference type="EMBL" id="OBY64255.1"/>
    </source>
</evidence>
<dbReference type="Pfam" id="PF02163">
    <property type="entry name" value="Peptidase_M50"/>
    <property type="match status" value="1"/>
</dbReference>
<evidence type="ECO:0000256" key="15">
    <source>
        <dbReference type="PIRSR" id="PIRSR006404-1"/>
    </source>
</evidence>
<keyword evidence="12" id="KW-0129">CBS domain</keyword>
<keyword evidence="3 14" id="KW-1003">Cell membrane</keyword>
<organism evidence="19 20">
    <name type="scientific">Polaribacter vadi</name>
    <dbReference type="NCBI Taxonomy" id="1774273"/>
    <lineage>
        <taxon>Bacteria</taxon>
        <taxon>Pseudomonadati</taxon>
        <taxon>Bacteroidota</taxon>
        <taxon>Flavobacteriia</taxon>
        <taxon>Flavobacteriales</taxon>
        <taxon>Flavobacteriaceae</taxon>
    </lineage>
</organism>
<keyword evidence="6 14" id="KW-0479">Metal-binding</keyword>
<dbReference type="GO" id="GO:0005886">
    <property type="term" value="C:plasma membrane"/>
    <property type="evidence" value="ECO:0007669"/>
    <property type="project" value="UniProtKB-SubCell"/>
</dbReference>
<dbReference type="STRING" id="1774273.LPB03_04855"/>
<evidence type="ECO:0000256" key="3">
    <source>
        <dbReference type="ARBA" id="ARBA00022475"/>
    </source>
</evidence>